<dbReference type="BioCyc" id="FSP469605-HMP:GTSP-127-MONOMER"/>
<dbReference type="InterPro" id="IPR003497">
    <property type="entry name" value="BRO_N_domain"/>
</dbReference>
<sequence length="208" mass="24227">MGRSTRILLQRRVKMNEIKMFKNEKFGEIRIIEKEGKPYFNLKDVCVILGLEQVSRVKSRLKEDGVILNKVIDNLGREQQANFIDEPNLYKCIFQSRKENAEEFTDWVTSEVLPTIRKHGIYATDSVIDNILNNPDFGIELLTKLKEERNARIKAERRNAILTHINKTYTMTEIAKELNLKSATQLNKILSDKNLIFYQRNLGNVLSI</sequence>
<dbReference type="SMART" id="SM01040">
    <property type="entry name" value="Bro-N"/>
    <property type="match status" value="1"/>
</dbReference>
<dbReference type="Proteomes" id="UP000002975">
    <property type="component" value="Unassembled WGS sequence"/>
</dbReference>
<dbReference type="PANTHER" id="PTHR36180:SF2">
    <property type="entry name" value="BRO FAMILY PROTEIN"/>
    <property type="match status" value="1"/>
</dbReference>
<dbReference type="EMBL" id="GG657971">
    <property type="protein sequence ID" value="EFS20629.1"/>
    <property type="molecule type" value="Genomic_DNA"/>
</dbReference>
<dbReference type="Pfam" id="PF02498">
    <property type="entry name" value="Bro-N"/>
    <property type="match status" value="1"/>
</dbReference>
<dbReference type="HOGENOM" id="CLU_046670_0_1_0"/>
<protein>
    <submittedName>
        <fullName evidence="2">BRO family, N-terminal domain protein</fullName>
    </submittedName>
</protein>
<dbReference type="AlphaFoldDB" id="E5BEU8"/>
<evidence type="ECO:0000313" key="3">
    <source>
        <dbReference type="Proteomes" id="UP000002975"/>
    </source>
</evidence>
<proteinExistence type="predicted"/>
<name>E5BEU8_9FUSO</name>
<accession>E5BEU8</accession>
<reference evidence="2 3" key="1">
    <citation type="submission" date="2009-02" db="EMBL/GenBank/DDBJ databases">
        <title>The Genome Sequence of Fusobacterium sp. 3_1_5R.</title>
        <authorList>
            <consortium name="The Broad Institute Genome Sequencing Platform"/>
            <person name="Ward D."/>
            <person name="Young S.K."/>
            <person name="Kodira C.D."/>
            <person name="Zeng Q."/>
            <person name="Koehrsen M."/>
            <person name="Alvarado L."/>
            <person name="Berlin A."/>
            <person name="Borenstein D."/>
            <person name="Chen Z."/>
            <person name="Engels R."/>
            <person name="Freedman E."/>
            <person name="Gellesch M."/>
            <person name="Goldberg J."/>
            <person name="Griggs A."/>
            <person name="Gujja S."/>
            <person name="Heiman D."/>
            <person name="Hepburn T."/>
            <person name="Howarth C."/>
            <person name="Jen D."/>
            <person name="Larson L."/>
            <person name="Lewis B."/>
            <person name="Mehta T."/>
            <person name="Park D."/>
            <person name="Pearson M."/>
            <person name="Roberts A."/>
            <person name="Saif S."/>
            <person name="Shea T."/>
            <person name="Shenoy N."/>
            <person name="Sisk P."/>
            <person name="Stolte C."/>
            <person name="Sykes S."/>
            <person name="Walk T."/>
            <person name="White J."/>
            <person name="Yandava C."/>
            <person name="Allen-Vercoe E."/>
            <person name="Strauss J."/>
            <person name="Ambrose C."/>
            <person name="Lander E."/>
            <person name="Nusbaum C."/>
            <person name="Galagan J."/>
            <person name="Birren B."/>
        </authorList>
    </citation>
    <scope>NUCLEOTIDE SEQUENCE [LARGE SCALE GENOMIC DNA]</scope>
    <source>
        <strain evidence="2 3">3_1_5R</strain>
    </source>
</reference>
<evidence type="ECO:0000313" key="2">
    <source>
        <dbReference type="EMBL" id="EFS20629.1"/>
    </source>
</evidence>
<dbReference type="PANTHER" id="PTHR36180">
    <property type="entry name" value="DNA-BINDING PROTEIN-RELATED-RELATED"/>
    <property type="match status" value="1"/>
</dbReference>
<feature type="domain" description="Bro-N" evidence="1">
    <location>
        <begin position="15"/>
        <end position="120"/>
    </location>
</feature>
<keyword evidence="3" id="KW-1185">Reference proteome</keyword>
<evidence type="ECO:0000259" key="1">
    <source>
        <dbReference type="PROSITE" id="PS51750"/>
    </source>
</evidence>
<dbReference type="PROSITE" id="PS51750">
    <property type="entry name" value="BRO_N"/>
    <property type="match status" value="1"/>
</dbReference>
<gene>
    <name evidence="2" type="ORF">FSBG_00126</name>
</gene>
<organism evidence="2 3">
    <name type="scientific">Fusobacterium gonidiaformans 3-1-5R</name>
    <dbReference type="NCBI Taxonomy" id="469605"/>
    <lineage>
        <taxon>Bacteria</taxon>
        <taxon>Fusobacteriati</taxon>
        <taxon>Fusobacteriota</taxon>
        <taxon>Fusobacteriia</taxon>
        <taxon>Fusobacteriales</taxon>
        <taxon>Fusobacteriaceae</taxon>
        <taxon>Fusobacterium</taxon>
    </lineage>
</organism>